<evidence type="ECO:0000256" key="9">
    <source>
        <dbReference type="ARBA" id="ARBA00048453"/>
    </source>
</evidence>
<dbReference type="Proteomes" id="UP000049127">
    <property type="component" value="Unassembled WGS sequence"/>
</dbReference>
<dbReference type="InterPro" id="IPR000312">
    <property type="entry name" value="Glycosyl_Trfase_fam3"/>
</dbReference>
<dbReference type="InterPro" id="IPR013102">
    <property type="entry name" value="PYNP_C"/>
</dbReference>
<dbReference type="GO" id="GO:0047847">
    <property type="term" value="F:deoxyuridine phosphorylase activity"/>
    <property type="evidence" value="ECO:0007669"/>
    <property type="project" value="RHEA"/>
</dbReference>
<reference evidence="12 13" key="1">
    <citation type="submission" date="2015-01" db="EMBL/GenBank/DDBJ databases">
        <authorList>
            <person name="Aslett A.Martin."/>
            <person name="De Silva Nishadi"/>
        </authorList>
    </citation>
    <scope>NUCLEOTIDE SEQUENCE [LARGE SCALE GENOMIC DNA]</scope>
    <source>
        <strain evidence="12 13">R28058</strain>
    </source>
</reference>
<evidence type="ECO:0000256" key="8">
    <source>
        <dbReference type="ARBA" id="ARBA00022679"/>
    </source>
</evidence>
<dbReference type="SMART" id="SM00941">
    <property type="entry name" value="PYNP_C"/>
    <property type="match status" value="1"/>
</dbReference>
<comment type="subunit">
    <text evidence="4">Homodimer.</text>
</comment>
<evidence type="ECO:0000256" key="6">
    <source>
        <dbReference type="ARBA" id="ARBA00014680"/>
    </source>
</evidence>
<dbReference type="Pfam" id="PF00591">
    <property type="entry name" value="Glycos_transf_3"/>
    <property type="match status" value="1"/>
</dbReference>
<dbReference type="InterPro" id="IPR035902">
    <property type="entry name" value="Nuc_phospho_transferase"/>
</dbReference>
<evidence type="ECO:0000313" key="13">
    <source>
        <dbReference type="Proteomes" id="UP000049127"/>
    </source>
</evidence>
<dbReference type="EMBL" id="CEKZ01000003">
    <property type="protein sequence ID" value="CEQ03811.1"/>
    <property type="molecule type" value="Genomic_DNA"/>
</dbReference>
<accession>A0A0C7G6S8</accession>
<sequence>MRVYDIISKKRDNKELSKDEIEFFIEKYTNGDIPDYQASALLMAIYINGFSKEETANLTMAMVNSGDVVDLSMIEGIKLDKHSTGGVGDKTSLILVPMVCAAGGKVAKLSGRGLGHTGGTLDKLESIPGFNISVEEEKFKAMVEKAGLVIAGQTQNLVPADKKIYALRDVTATVDSIPLIAASIMSKKIASGSDAILLDVKYGEGAFMKTAEDAKKLATAMVNIGNSLGRKTSAAITLNGEPLGYAIGNALELKEVIEVLKGKGPEDLRELCLQLGAQMLKIGGIEPDTKKGREKLEKVLTDNSALSKLRELAVLQGGDPRVIDNPELFEIAPLTYEVKANKEGYVYDLNAEKVGIASLLTGAGRHTKDDELDYGAGIILKKKMGDYVKEGDVLATLYSSDKDKFEKAEEQLQEAYDIQNEKPEKSFIIHEIIG</sequence>
<dbReference type="InterPro" id="IPR017872">
    <property type="entry name" value="Pyrmidine_PPase_CS"/>
</dbReference>
<dbReference type="SUPFAM" id="SSF54680">
    <property type="entry name" value="Pyrimidine nucleoside phosphorylase C-terminal domain"/>
    <property type="match status" value="1"/>
</dbReference>
<dbReference type="EC" id="2.4.2.2" evidence="5"/>
<evidence type="ECO:0000256" key="1">
    <source>
        <dbReference type="ARBA" id="ARBA00001066"/>
    </source>
</evidence>
<dbReference type="PANTHER" id="PTHR10515">
    <property type="entry name" value="THYMIDINE PHOSPHORYLASE"/>
    <property type="match status" value="1"/>
</dbReference>
<feature type="domain" description="Pyrimidine nucleoside phosphorylase C-terminal" evidence="11">
    <location>
        <begin position="345"/>
        <end position="419"/>
    </location>
</feature>
<dbReference type="GO" id="GO:0004645">
    <property type="term" value="F:1,4-alpha-oligoglucan phosphorylase activity"/>
    <property type="evidence" value="ECO:0007669"/>
    <property type="project" value="InterPro"/>
</dbReference>
<dbReference type="FunFam" id="3.40.1030.10:FF:000003">
    <property type="entry name" value="Pyrimidine-nucleoside phosphorylase"/>
    <property type="match status" value="1"/>
</dbReference>
<dbReference type="GO" id="GO:0006213">
    <property type="term" value="P:pyrimidine nucleoside metabolic process"/>
    <property type="evidence" value="ECO:0007669"/>
    <property type="project" value="InterPro"/>
</dbReference>
<dbReference type="Gene3D" id="1.20.970.10">
    <property type="entry name" value="Transferase, Pyrimidine Nucleoside Phosphorylase, Chain C"/>
    <property type="match status" value="1"/>
</dbReference>
<dbReference type="GO" id="GO:0009032">
    <property type="term" value="F:thymidine phosphorylase activity"/>
    <property type="evidence" value="ECO:0007669"/>
    <property type="project" value="TreeGrafter"/>
</dbReference>
<dbReference type="RefSeq" id="WP_055333377.1">
    <property type="nucleotide sequence ID" value="NZ_CDNF01000003.1"/>
</dbReference>
<dbReference type="OrthoDB" id="9763887at2"/>
<organism evidence="12 13">
    <name type="scientific">Paraclostridium sordellii</name>
    <name type="common">Clostridium sordellii</name>
    <dbReference type="NCBI Taxonomy" id="1505"/>
    <lineage>
        <taxon>Bacteria</taxon>
        <taxon>Bacillati</taxon>
        <taxon>Bacillota</taxon>
        <taxon>Clostridia</taxon>
        <taxon>Peptostreptococcales</taxon>
        <taxon>Peptostreptococcaceae</taxon>
        <taxon>Paraclostridium</taxon>
    </lineage>
</organism>
<name>A0A0C7G6S8_PARSO</name>
<dbReference type="GO" id="GO:0005829">
    <property type="term" value="C:cytosol"/>
    <property type="evidence" value="ECO:0007669"/>
    <property type="project" value="TreeGrafter"/>
</dbReference>
<comment type="catalytic activity">
    <reaction evidence="1">
        <text>2'-deoxyuridine + phosphate = 2-deoxy-alpha-D-ribose 1-phosphate + uracil</text>
        <dbReference type="Rhea" id="RHEA:22824"/>
        <dbReference type="ChEBI" id="CHEBI:16450"/>
        <dbReference type="ChEBI" id="CHEBI:17568"/>
        <dbReference type="ChEBI" id="CHEBI:43474"/>
        <dbReference type="ChEBI" id="CHEBI:57259"/>
        <dbReference type="EC" id="2.4.2.2"/>
    </reaction>
</comment>
<dbReference type="InterPro" id="IPR000053">
    <property type="entry name" value="Thymidine/pyrmidine_PPase"/>
</dbReference>
<comment type="function">
    <text evidence="2">Catalyzes phosphorolysis of the pyrimidine nucleosides uridine, thymidine and 2'-deoxyuridine with the formation of the corresponding pyrimidine base and ribose-1-phosphate.</text>
</comment>
<dbReference type="GO" id="GO:0004850">
    <property type="term" value="F:uridine phosphorylase activity"/>
    <property type="evidence" value="ECO:0007669"/>
    <property type="project" value="RHEA"/>
</dbReference>
<dbReference type="Pfam" id="PF07831">
    <property type="entry name" value="PYNP_C"/>
    <property type="match status" value="1"/>
</dbReference>
<evidence type="ECO:0000313" key="12">
    <source>
        <dbReference type="EMBL" id="CEQ03811.1"/>
    </source>
</evidence>
<dbReference type="PANTHER" id="PTHR10515:SF0">
    <property type="entry name" value="THYMIDINE PHOSPHORYLASE"/>
    <property type="match status" value="1"/>
</dbReference>
<dbReference type="InterPro" id="IPR017459">
    <property type="entry name" value="Glycosyl_Trfase_fam3_N_dom"/>
</dbReference>
<dbReference type="InterPro" id="IPR018090">
    <property type="entry name" value="Pyrmidine_PPas_bac/euk"/>
</dbReference>
<dbReference type="GO" id="GO:0006206">
    <property type="term" value="P:pyrimidine nucleobase metabolic process"/>
    <property type="evidence" value="ECO:0007669"/>
    <property type="project" value="InterPro"/>
</dbReference>
<comment type="similarity">
    <text evidence="3">Belongs to the thymidine/pyrimidine-nucleoside phosphorylase family.</text>
</comment>
<evidence type="ECO:0000256" key="2">
    <source>
        <dbReference type="ARBA" id="ARBA00003877"/>
    </source>
</evidence>
<dbReference type="AlphaFoldDB" id="A0A0C7G6S8"/>
<dbReference type="NCBIfam" id="NF004747">
    <property type="entry name" value="PRK06078.1"/>
    <property type="match status" value="1"/>
</dbReference>
<dbReference type="SUPFAM" id="SSF47648">
    <property type="entry name" value="Nucleoside phosphorylase/phosphoribosyltransferase N-terminal domain"/>
    <property type="match status" value="1"/>
</dbReference>
<evidence type="ECO:0000256" key="4">
    <source>
        <dbReference type="ARBA" id="ARBA00011738"/>
    </source>
</evidence>
<comment type="catalytic activity">
    <reaction evidence="9">
        <text>uridine + phosphate = alpha-D-ribose 1-phosphate + uracil</text>
        <dbReference type="Rhea" id="RHEA:24388"/>
        <dbReference type="ChEBI" id="CHEBI:16704"/>
        <dbReference type="ChEBI" id="CHEBI:17568"/>
        <dbReference type="ChEBI" id="CHEBI:43474"/>
        <dbReference type="ChEBI" id="CHEBI:57720"/>
        <dbReference type="EC" id="2.4.2.2"/>
    </reaction>
</comment>
<evidence type="ECO:0000256" key="3">
    <source>
        <dbReference type="ARBA" id="ARBA00006915"/>
    </source>
</evidence>
<dbReference type="Pfam" id="PF02885">
    <property type="entry name" value="Glycos_trans_3N"/>
    <property type="match status" value="1"/>
</dbReference>
<evidence type="ECO:0000259" key="11">
    <source>
        <dbReference type="SMART" id="SM00941"/>
    </source>
</evidence>
<keyword evidence="8 12" id="KW-0808">Transferase</keyword>
<dbReference type="Gene3D" id="3.90.1170.30">
    <property type="entry name" value="Pyrimidine nucleoside phosphorylase-like, C-terminal domain"/>
    <property type="match status" value="1"/>
</dbReference>
<evidence type="ECO:0000256" key="5">
    <source>
        <dbReference type="ARBA" id="ARBA00011889"/>
    </source>
</evidence>
<dbReference type="PROSITE" id="PS00647">
    <property type="entry name" value="THYMID_PHOSPHORYLASE"/>
    <property type="match status" value="1"/>
</dbReference>
<dbReference type="NCBIfam" id="TIGR02644">
    <property type="entry name" value="Y_phosphoryl"/>
    <property type="match status" value="1"/>
</dbReference>
<comment type="catalytic activity">
    <reaction evidence="10">
        <text>thymidine + phosphate = 2-deoxy-alpha-D-ribose 1-phosphate + thymine</text>
        <dbReference type="Rhea" id="RHEA:16037"/>
        <dbReference type="ChEBI" id="CHEBI:17748"/>
        <dbReference type="ChEBI" id="CHEBI:17821"/>
        <dbReference type="ChEBI" id="CHEBI:43474"/>
        <dbReference type="ChEBI" id="CHEBI:57259"/>
        <dbReference type="EC" id="2.4.2.2"/>
    </reaction>
</comment>
<dbReference type="InterPro" id="IPR036320">
    <property type="entry name" value="Glycosyl_Trfase_fam3_N_dom_sf"/>
</dbReference>
<keyword evidence="7 12" id="KW-0328">Glycosyltransferase</keyword>
<gene>
    <name evidence="12" type="primary">pdp_1</name>
    <name evidence="12" type="ORF">R28058_15441</name>
</gene>
<dbReference type="PIRSF" id="PIRSF000478">
    <property type="entry name" value="TP_PyNP"/>
    <property type="match status" value="1"/>
</dbReference>
<evidence type="ECO:0000256" key="10">
    <source>
        <dbReference type="ARBA" id="ARBA00048525"/>
    </source>
</evidence>
<dbReference type="Gene3D" id="3.40.1030.10">
    <property type="entry name" value="Nucleoside phosphorylase/phosphoribosyltransferase catalytic domain"/>
    <property type="match status" value="1"/>
</dbReference>
<evidence type="ECO:0000256" key="7">
    <source>
        <dbReference type="ARBA" id="ARBA00022676"/>
    </source>
</evidence>
<proteinExistence type="inferred from homology"/>
<protein>
    <recommendedName>
        <fullName evidence="6">Pyrimidine-nucleoside phosphorylase</fullName>
        <ecNumber evidence="5">2.4.2.2</ecNumber>
    </recommendedName>
</protein>
<dbReference type="InterPro" id="IPR036566">
    <property type="entry name" value="PYNP-like_C_sf"/>
</dbReference>
<dbReference type="SUPFAM" id="SSF52418">
    <property type="entry name" value="Nucleoside phosphorylase/phosphoribosyltransferase catalytic domain"/>
    <property type="match status" value="1"/>
</dbReference>
<dbReference type="NCBIfam" id="NF004490">
    <property type="entry name" value="PRK05820.1"/>
    <property type="match status" value="1"/>
</dbReference>